<reference evidence="1" key="1">
    <citation type="submission" date="2020-08" db="EMBL/GenBank/DDBJ databases">
        <title>Multicomponent nature underlies the extraordinary mechanical properties of spider dragline silk.</title>
        <authorList>
            <person name="Kono N."/>
            <person name="Nakamura H."/>
            <person name="Mori M."/>
            <person name="Yoshida Y."/>
            <person name="Ohtoshi R."/>
            <person name="Malay A.D."/>
            <person name="Moran D.A.P."/>
            <person name="Tomita M."/>
            <person name="Numata K."/>
            <person name="Arakawa K."/>
        </authorList>
    </citation>
    <scope>NUCLEOTIDE SEQUENCE</scope>
</reference>
<organism evidence="1 2">
    <name type="scientific">Trichonephila inaurata madagascariensis</name>
    <dbReference type="NCBI Taxonomy" id="2747483"/>
    <lineage>
        <taxon>Eukaryota</taxon>
        <taxon>Metazoa</taxon>
        <taxon>Ecdysozoa</taxon>
        <taxon>Arthropoda</taxon>
        <taxon>Chelicerata</taxon>
        <taxon>Arachnida</taxon>
        <taxon>Araneae</taxon>
        <taxon>Araneomorphae</taxon>
        <taxon>Entelegynae</taxon>
        <taxon>Araneoidea</taxon>
        <taxon>Nephilidae</taxon>
        <taxon>Trichonephila</taxon>
        <taxon>Trichonephila inaurata</taxon>
    </lineage>
</organism>
<evidence type="ECO:0000313" key="1">
    <source>
        <dbReference type="EMBL" id="GFY63297.1"/>
    </source>
</evidence>
<accession>A0A8X6Y0Y4</accession>
<protein>
    <submittedName>
        <fullName evidence="1">Uncharacterized protein</fullName>
    </submittedName>
</protein>
<dbReference type="OrthoDB" id="10447260at2759"/>
<sequence length="306" mass="34908">MKTCSASFARGRIIFGIEYALMKWVVKRSRYNKMDDLERNRKQKLLDTKRLQFTCGWTSEELGWQREERRRQWGGKTEIGLRNWLADRDRKENSNQSLAEGSLKRYLRELNLAADLTPNLDGCLYSGDAIQTFSTVGWIPLNKSVALLLSFRPTTVSRDSLVLLIGGNWSRSFENDARLPSSVPLLYEECVLLSTPETTGGQNIVIRCFSGVIDVFVSAWGSNDECGWRRRRLEVGHRNLARASPFLLKSEPRRYSATGRQEVTWSQECTGSCLWKILPKPLPCVSQYVTDDDGSRIRGGGLQWSL</sequence>
<dbReference type="AlphaFoldDB" id="A0A8X6Y0Y4"/>
<dbReference type="EMBL" id="BMAV01014704">
    <property type="protein sequence ID" value="GFY63297.1"/>
    <property type="molecule type" value="Genomic_DNA"/>
</dbReference>
<dbReference type="Proteomes" id="UP000886998">
    <property type="component" value="Unassembled WGS sequence"/>
</dbReference>
<proteinExistence type="predicted"/>
<evidence type="ECO:0000313" key="2">
    <source>
        <dbReference type="Proteomes" id="UP000886998"/>
    </source>
</evidence>
<comment type="caution">
    <text evidence="1">The sequence shown here is derived from an EMBL/GenBank/DDBJ whole genome shotgun (WGS) entry which is preliminary data.</text>
</comment>
<gene>
    <name evidence="1" type="ORF">TNIN_119871</name>
</gene>
<keyword evidence="2" id="KW-1185">Reference proteome</keyword>
<name>A0A8X6Y0Y4_9ARAC</name>